<dbReference type="InterPro" id="IPR025510">
    <property type="entry name" value="DUF4397"/>
</dbReference>
<evidence type="ECO:0000313" key="3">
    <source>
        <dbReference type="Proteomes" id="UP000284277"/>
    </source>
</evidence>
<keyword evidence="3" id="KW-1185">Reference proteome</keyword>
<protein>
    <recommendedName>
        <fullName evidence="1">DUF4397 domain-containing protein</fullName>
    </recommendedName>
</protein>
<dbReference type="EMBL" id="MCIA01000001">
    <property type="protein sequence ID" value="RKD35248.1"/>
    <property type="molecule type" value="Genomic_DNA"/>
</dbReference>
<dbReference type="Pfam" id="PF14344">
    <property type="entry name" value="DUF4397"/>
    <property type="match status" value="1"/>
</dbReference>
<reference evidence="2 3" key="1">
    <citation type="submission" date="2016-08" db="EMBL/GenBank/DDBJ databases">
        <title>A new outlook on sporulation: Clostridium algidixylanolyticum.</title>
        <authorList>
            <person name="Poppleton D.I."/>
            <person name="Gribaldo S."/>
        </authorList>
    </citation>
    <scope>NUCLEOTIDE SEQUENCE [LARGE SCALE GENOMIC DNA]</scope>
    <source>
        <strain evidence="2 3">SPL73</strain>
    </source>
</reference>
<accession>A0A419TCQ6</accession>
<dbReference type="RefSeq" id="WP_243117095.1">
    <property type="nucleotide sequence ID" value="NZ_MCIA01000001.1"/>
</dbReference>
<name>A0A419TCQ6_9FIRM</name>
<gene>
    <name evidence="2" type="ORF">BET01_02585</name>
</gene>
<comment type="caution">
    <text evidence="2">The sequence shown here is derived from an EMBL/GenBank/DDBJ whole genome shotgun (WGS) entry which is preliminary data.</text>
</comment>
<sequence length="219" mass="24041">MYMYTHQGNSYYAVRPMNQMSFIRILHASPDAPAVDVYANGNIIAEGLTYKQLTNYLPIIPGNYQIQVYPTGTNTDPVIDTTVMIPQNSAFTIAAVGRLSDISLLPIPEAYMPHMLIGMSDNSYVRFVHLSPNAPAVDITLPNGTKLFENVSYQQFSDYIAVNSGNYTLQVRPTGSDQVVLTIPNVNLMPGVIYSIYAVGLVGDQPPLEAIIAVDGEYQ</sequence>
<dbReference type="Proteomes" id="UP000284277">
    <property type="component" value="Unassembled WGS sequence"/>
</dbReference>
<proteinExistence type="predicted"/>
<evidence type="ECO:0000313" key="2">
    <source>
        <dbReference type="EMBL" id="RKD35248.1"/>
    </source>
</evidence>
<organism evidence="2 3">
    <name type="scientific">Lacrimispora algidixylanolytica</name>
    <dbReference type="NCBI Taxonomy" id="94868"/>
    <lineage>
        <taxon>Bacteria</taxon>
        <taxon>Bacillati</taxon>
        <taxon>Bacillota</taxon>
        <taxon>Clostridia</taxon>
        <taxon>Lachnospirales</taxon>
        <taxon>Lachnospiraceae</taxon>
        <taxon>Lacrimispora</taxon>
    </lineage>
</organism>
<evidence type="ECO:0000259" key="1">
    <source>
        <dbReference type="Pfam" id="PF14344"/>
    </source>
</evidence>
<feature type="domain" description="DUF4397" evidence="1">
    <location>
        <begin position="21"/>
        <end position="140"/>
    </location>
</feature>
<dbReference type="AlphaFoldDB" id="A0A419TCQ6"/>